<evidence type="ECO:0000256" key="1">
    <source>
        <dbReference type="SAM" id="MobiDB-lite"/>
    </source>
</evidence>
<accession>A0A9W6TG82</accession>
<proteinExistence type="predicted"/>
<dbReference type="InterPro" id="IPR014044">
    <property type="entry name" value="CAP_dom"/>
</dbReference>
<protein>
    <submittedName>
        <fullName evidence="4">Unnamed protein product</fullName>
    </submittedName>
</protein>
<dbReference type="Pfam" id="PF00188">
    <property type="entry name" value="CAP"/>
    <property type="match status" value="1"/>
</dbReference>
<dbReference type="AlphaFoldDB" id="A0A9W6TG82"/>
<dbReference type="PANTHER" id="PTHR31157:SF1">
    <property type="entry name" value="SCP DOMAIN-CONTAINING PROTEIN"/>
    <property type="match status" value="1"/>
</dbReference>
<evidence type="ECO:0000313" key="5">
    <source>
        <dbReference type="Proteomes" id="UP001165083"/>
    </source>
</evidence>
<feature type="signal peptide" evidence="2">
    <location>
        <begin position="1"/>
        <end position="25"/>
    </location>
</feature>
<dbReference type="Proteomes" id="UP001165083">
    <property type="component" value="Unassembled WGS sequence"/>
</dbReference>
<feature type="compositionally biased region" description="Low complexity" evidence="1">
    <location>
        <begin position="184"/>
        <end position="199"/>
    </location>
</feature>
<keyword evidence="2" id="KW-0732">Signal</keyword>
<organism evidence="4 5">
    <name type="scientific">Phytophthora lilii</name>
    <dbReference type="NCBI Taxonomy" id="2077276"/>
    <lineage>
        <taxon>Eukaryota</taxon>
        <taxon>Sar</taxon>
        <taxon>Stramenopiles</taxon>
        <taxon>Oomycota</taxon>
        <taxon>Peronosporomycetes</taxon>
        <taxon>Peronosporales</taxon>
        <taxon>Peronosporaceae</taxon>
        <taxon>Phytophthora</taxon>
    </lineage>
</organism>
<comment type="caution">
    <text evidence="4">The sequence shown here is derived from an EMBL/GenBank/DDBJ whole genome shotgun (WGS) entry which is preliminary data.</text>
</comment>
<dbReference type="InterPro" id="IPR035940">
    <property type="entry name" value="CAP_sf"/>
</dbReference>
<feature type="domain" description="SCP" evidence="3">
    <location>
        <begin position="50"/>
        <end position="167"/>
    </location>
</feature>
<evidence type="ECO:0000313" key="4">
    <source>
        <dbReference type="EMBL" id="GMF12644.1"/>
    </source>
</evidence>
<dbReference type="EMBL" id="BSXW01000127">
    <property type="protein sequence ID" value="GMF12644.1"/>
    <property type="molecule type" value="Genomic_DNA"/>
</dbReference>
<dbReference type="Gene3D" id="3.40.33.10">
    <property type="entry name" value="CAP"/>
    <property type="match status" value="1"/>
</dbReference>
<evidence type="ECO:0000259" key="3">
    <source>
        <dbReference type="Pfam" id="PF00188"/>
    </source>
</evidence>
<name>A0A9W6TG82_9STRA</name>
<dbReference type="SUPFAM" id="SSF55797">
    <property type="entry name" value="PR-1-like"/>
    <property type="match status" value="1"/>
</dbReference>
<keyword evidence="5" id="KW-1185">Reference proteome</keyword>
<reference evidence="4" key="1">
    <citation type="submission" date="2023-04" db="EMBL/GenBank/DDBJ databases">
        <title>Phytophthora lilii NBRC 32176.</title>
        <authorList>
            <person name="Ichikawa N."/>
            <person name="Sato H."/>
            <person name="Tonouchi N."/>
        </authorList>
    </citation>
    <scope>NUCLEOTIDE SEQUENCE</scope>
    <source>
        <strain evidence="4">NBRC 32176</strain>
    </source>
</reference>
<dbReference type="OrthoDB" id="122553at2759"/>
<feature type="region of interest" description="Disordered" evidence="1">
    <location>
        <begin position="171"/>
        <end position="295"/>
    </location>
</feature>
<feature type="compositionally biased region" description="Basic and acidic residues" evidence="1">
    <location>
        <begin position="229"/>
        <end position="250"/>
    </location>
</feature>
<sequence length="295" mass="31655">MKTVSKNSMSLLLLVAAASSSVSVAANLRQVQRSLGASYSQSSDFLSAMLARVNKERAAEGLPPVCANKKLQSSSQRHSDDMAANNYMAHDGTDGSTMSTRITDTGYDWSAVGENVAAGQEDVDSVMDAWMHSPEHRENIMGEYTMLGVAYGFNENTEYKHYWTQDFGKGDHEACDSSTSTGSDNQDQVAQNQDQVQGDADSDETPVPKTSVHVTEAPEPEAKTPCPKTEADRESTPVPKTDVHVTESPKAETPCPEAPVQEATPATEAPETPAPEAQQTVPGKVSPAKDCDPKF</sequence>
<dbReference type="CDD" id="cd05379">
    <property type="entry name" value="CAP_bacterial"/>
    <property type="match status" value="1"/>
</dbReference>
<dbReference type="PANTHER" id="PTHR31157">
    <property type="entry name" value="SCP DOMAIN-CONTAINING PROTEIN"/>
    <property type="match status" value="1"/>
</dbReference>
<evidence type="ECO:0000256" key="2">
    <source>
        <dbReference type="SAM" id="SignalP"/>
    </source>
</evidence>
<feature type="chain" id="PRO_5040883447" evidence="2">
    <location>
        <begin position="26"/>
        <end position="295"/>
    </location>
</feature>
<feature type="compositionally biased region" description="Low complexity" evidence="1">
    <location>
        <begin position="258"/>
        <end position="280"/>
    </location>
</feature>
<gene>
    <name evidence="4" type="ORF">Plil01_000322400</name>
</gene>